<keyword evidence="8" id="KW-0391">Immunity</keyword>
<name>A0A9J7LRM7_BRAFL</name>
<keyword evidence="11" id="KW-0675">Receptor</keyword>
<evidence type="ECO:0000256" key="6">
    <source>
        <dbReference type="ARBA" id="ARBA00022729"/>
    </source>
</evidence>
<keyword evidence="10 14" id="KW-0472">Membrane</keyword>
<dbReference type="InterPro" id="IPR032675">
    <property type="entry name" value="LRR_dom_sf"/>
</dbReference>
<dbReference type="PANTHER" id="PTHR24365:SF541">
    <property type="entry name" value="PROTEIN TOLL-RELATED"/>
    <property type="match status" value="1"/>
</dbReference>
<dbReference type="InterPro" id="IPR001611">
    <property type="entry name" value="Leu-rich_rpt"/>
</dbReference>
<dbReference type="SUPFAM" id="SSF52200">
    <property type="entry name" value="Toll/Interleukin receptor TIR domain"/>
    <property type="match status" value="1"/>
</dbReference>
<sequence length="479" mass="53338">MFVTKFNPVHVLSVTLLILLSNVTPSQAQTTVTGTLGTVVSSQAATVSNLDLSNRSLSSIPPFNNPSSLQEVDLSNNHISYLNGSAFAQLVNLEDLNLRNNLISTITVDVFSKLSKLRFLDLAENSLTDLPDNLFMHNGNLTELRLGLNNISAIGRKTFTGLSSLQKLFLNNGGLSDIDSLSFAPLVNVEEIYLQDNNIINLPRNAFHGLQNLKIIDLRGNSLLSAECNCDQLGICVGTEVQSFSVTILFTCLNETHEINMTCQAIATSENCAINNNMYILAIVLSIILLILTVLLLVLYRYRTNLQVWFITRYQCCRSGRVEDKPYDVFIYNSSEDQGLVVRELAPGLEKRGFKLCLEYRDFPVGACIASTIIESVEASRRTVLILSQSFVDCEWCALAFKASHQQMLKDKQRRIVVITLDGPKLDNVDKDLQFFLGTNECLKWGEPQFWDKLSFALSGVGRGAMHRNMPSDIDLKHL</sequence>
<evidence type="ECO:0000256" key="13">
    <source>
        <dbReference type="ARBA" id="ARBA00023198"/>
    </source>
</evidence>
<dbReference type="PROSITE" id="PS50104">
    <property type="entry name" value="TIR"/>
    <property type="match status" value="1"/>
</dbReference>
<keyword evidence="13" id="KW-0395">Inflammatory response</keyword>
<dbReference type="Pfam" id="PF01582">
    <property type="entry name" value="TIR"/>
    <property type="match status" value="1"/>
</dbReference>
<proteinExistence type="inferred from homology"/>
<evidence type="ECO:0000256" key="15">
    <source>
        <dbReference type="SAM" id="SignalP"/>
    </source>
</evidence>
<dbReference type="SUPFAM" id="SSF52058">
    <property type="entry name" value="L domain-like"/>
    <property type="match status" value="1"/>
</dbReference>
<comment type="subcellular location">
    <subcellularLocation>
        <location evidence="1">Membrane</location>
        <topology evidence="1">Single-pass membrane protein</topology>
    </subcellularLocation>
</comment>
<dbReference type="Pfam" id="PF13855">
    <property type="entry name" value="LRR_8"/>
    <property type="match status" value="2"/>
</dbReference>
<reference evidence="17" key="1">
    <citation type="journal article" date="2020" name="Nat. Ecol. Evol.">
        <title>Deeply conserved synteny resolves early events in vertebrate evolution.</title>
        <authorList>
            <person name="Simakov O."/>
            <person name="Marletaz F."/>
            <person name="Yue J.X."/>
            <person name="O'Connell B."/>
            <person name="Jenkins J."/>
            <person name="Brandt A."/>
            <person name="Calef R."/>
            <person name="Tung C.H."/>
            <person name="Huang T.K."/>
            <person name="Schmutz J."/>
            <person name="Satoh N."/>
            <person name="Yu J.K."/>
            <person name="Putnam N.H."/>
            <person name="Green R.E."/>
            <person name="Rokhsar D.S."/>
        </authorList>
    </citation>
    <scope>NUCLEOTIDE SEQUENCE [LARGE SCALE GENOMIC DNA]</scope>
    <source>
        <strain evidence="17">S238N-H82</strain>
    </source>
</reference>
<dbReference type="GO" id="GO:0007165">
    <property type="term" value="P:signal transduction"/>
    <property type="evidence" value="ECO:0007669"/>
    <property type="project" value="InterPro"/>
</dbReference>
<dbReference type="PROSITE" id="PS51450">
    <property type="entry name" value="LRR"/>
    <property type="match status" value="3"/>
</dbReference>
<evidence type="ECO:0000256" key="1">
    <source>
        <dbReference type="ARBA" id="ARBA00004167"/>
    </source>
</evidence>
<dbReference type="PANTHER" id="PTHR24365">
    <property type="entry name" value="TOLL-LIKE RECEPTOR"/>
    <property type="match status" value="1"/>
</dbReference>
<accession>A0A9J7LRM7</accession>
<dbReference type="RefSeq" id="XP_035687423.1">
    <property type="nucleotide sequence ID" value="XM_035831530.1"/>
</dbReference>
<feature type="signal peptide" evidence="15">
    <location>
        <begin position="1"/>
        <end position="28"/>
    </location>
</feature>
<dbReference type="InterPro" id="IPR000157">
    <property type="entry name" value="TIR_dom"/>
</dbReference>
<dbReference type="OrthoDB" id="2015831at2759"/>
<keyword evidence="9 14" id="KW-1133">Transmembrane helix</keyword>
<gene>
    <name evidence="18" type="primary">LOC118423396</name>
</gene>
<dbReference type="GO" id="GO:0016020">
    <property type="term" value="C:membrane"/>
    <property type="evidence" value="ECO:0007669"/>
    <property type="project" value="UniProtKB-SubCell"/>
</dbReference>
<dbReference type="OMA" id="ETHEINM"/>
<evidence type="ECO:0000313" key="17">
    <source>
        <dbReference type="Proteomes" id="UP000001554"/>
    </source>
</evidence>
<dbReference type="GeneID" id="118423396"/>
<keyword evidence="17" id="KW-1185">Reference proteome</keyword>
<dbReference type="GO" id="GO:0045087">
    <property type="term" value="P:innate immune response"/>
    <property type="evidence" value="ECO:0007669"/>
    <property type="project" value="UniProtKB-KW"/>
</dbReference>
<comment type="similarity">
    <text evidence="2">Belongs to the Toll-like receptor family.</text>
</comment>
<organism evidence="17 18">
    <name type="scientific">Branchiostoma floridae</name>
    <name type="common">Florida lancelet</name>
    <name type="synonym">Amphioxus</name>
    <dbReference type="NCBI Taxonomy" id="7739"/>
    <lineage>
        <taxon>Eukaryota</taxon>
        <taxon>Metazoa</taxon>
        <taxon>Chordata</taxon>
        <taxon>Cephalochordata</taxon>
        <taxon>Leptocardii</taxon>
        <taxon>Amphioxiformes</taxon>
        <taxon>Branchiostomatidae</taxon>
        <taxon>Branchiostoma</taxon>
    </lineage>
</organism>
<evidence type="ECO:0000256" key="4">
    <source>
        <dbReference type="ARBA" id="ARBA00022614"/>
    </source>
</evidence>
<dbReference type="Gene3D" id="3.40.50.10140">
    <property type="entry name" value="Toll/interleukin-1 receptor homology (TIR) domain"/>
    <property type="match status" value="1"/>
</dbReference>
<evidence type="ECO:0000256" key="7">
    <source>
        <dbReference type="ARBA" id="ARBA00022737"/>
    </source>
</evidence>
<keyword evidence="6 15" id="KW-0732">Signal</keyword>
<dbReference type="InterPro" id="IPR035897">
    <property type="entry name" value="Toll_tir_struct_dom_sf"/>
</dbReference>
<dbReference type="Gene3D" id="3.80.10.10">
    <property type="entry name" value="Ribonuclease Inhibitor"/>
    <property type="match status" value="1"/>
</dbReference>
<feature type="domain" description="TIR" evidence="16">
    <location>
        <begin position="325"/>
        <end position="458"/>
    </location>
</feature>
<evidence type="ECO:0000256" key="2">
    <source>
        <dbReference type="ARBA" id="ARBA00009634"/>
    </source>
</evidence>
<keyword evidence="5 14" id="KW-0812">Transmembrane</keyword>
<evidence type="ECO:0000256" key="9">
    <source>
        <dbReference type="ARBA" id="ARBA00022989"/>
    </source>
</evidence>
<evidence type="ECO:0000256" key="14">
    <source>
        <dbReference type="SAM" id="Phobius"/>
    </source>
</evidence>
<dbReference type="SMART" id="SM00255">
    <property type="entry name" value="TIR"/>
    <property type="match status" value="1"/>
</dbReference>
<evidence type="ECO:0000256" key="12">
    <source>
        <dbReference type="ARBA" id="ARBA00023180"/>
    </source>
</evidence>
<evidence type="ECO:0000256" key="3">
    <source>
        <dbReference type="ARBA" id="ARBA00022588"/>
    </source>
</evidence>
<evidence type="ECO:0000259" key="16">
    <source>
        <dbReference type="PROSITE" id="PS50104"/>
    </source>
</evidence>
<feature type="chain" id="PRO_5039942900" evidence="15">
    <location>
        <begin position="29"/>
        <end position="479"/>
    </location>
</feature>
<dbReference type="Proteomes" id="UP000001554">
    <property type="component" value="Chromosome 9"/>
</dbReference>
<dbReference type="KEGG" id="bfo:118423396"/>
<dbReference type="PRINTS" id="PR01537">
    <property type="entry name" value="INTRLKN1R1F"/>
</dbReference>
<keyword evidence="7" id="KW-0677">Repeat</keyword>
<dbReference type="AlphaFoldDB" id="A0A9J7LRM7"/>
<evidence type="ECO:0000256" key="5">
    <source>
        <dbReference type="ARBA" id="ARBA00022692"/>
    </source>
</evidence>
<feature type="transmembrane region" description="Helical" evidence="14">
    <location>
        <begin position="278"/>
        <end position="300"/>
    </location>
</feature>
<evidence type="ECO:0000313" key="18">
    <source>
        <dbReference type="RefSeq" id="XP_035687423.1"/>
    </source>
</evidence>
<keyword evidence="12" id="KW-0325">Glycoprotein</keyword>
<keyword evidence="4" id="KW-0433">Leucine-rich repeat</keyword>
<evidence type="ECO:0000256" key="11">
    <source>
        <dbReference type="ARBA" id="ARBA00023170"/>
    </source>
</evidence>
<reference evidence="18" key="2">
    <citation type="submission" date="2025-08" db="UniProtKB">
        <authorList>
            <consortium name="RefSeq"/>
        </authorList>
    </citation>
    <scope>IDENTIFICATION</scope>
    <source>
        <strain evidence="18">S238N-H82</strain>
        <tissue evidence="18">Testes</tissue>
    </source>
</reference>
<evidence type="ECO:0000256" key="10">
    <source>
        <dbReference type="ARBA" id="ARBA00023136"/>
    </source>
</evidence>
<dbReference type="SMART" id="SM00369">
    <property type="entry name" value="LRR_TYP"/>
    <property type="match status" value="6"/>
</dbReference>
<keyword evidence="3" id="KW-0399">Innate immunity</keyword>
<evidence type="ECO:0000256" key="8">
    <source>
        <dbReference type="ARBA" id="ARBA00022859"/>
    </source>
</evidence>
<dbReference type="InterPro" id="IPR003591">
    <property type="entry name" value="Leu-rich_rpt_typical-subtyp"/>
</dbReference>
<protein>
    <submittedName>
        <fullName evidence="18">Toll-like receptor Tollo</fullName>
    </submittedName>
</protein>